<organism evidence="2 3">
    <name type="scientific">Microbacterium betulae</name>
    <dbReference type="NCBI Taxonomy" id="2981139"/>
    <lineage>
        <taxon>Bacteria</taxon>
        <taxon>Bacillati</taxon>
        <taxon>Actinomycetota</taxon>
        <taxon>Actinomycetes</taxon>
        <taxon>Micrococcales</taxon>
        <taxon>Microbacteriaceae</taxon>
        <taxon>Microbacterium</taxon>
    </lineage>
</organism>
<evidence type="ECO:0000313" key="3">
    <source>
        <dbReference type="Proteomes" id="UP001305498"/>
    </source>
</evidence>
<sequence length="199" mass="21915">MPTPVDSAADALLPLGRLAPVVQRSRVADGTKRANQLFAASLEDYSASLDSAETDQKPFDLQMSSPFPPLLRVYMFTMTTHPSERQEGAYRIQVMLPGKARHFDATDNPFIILAGFEPKLEVFAMWDAMAHDVATGIAHSKGVQLRENTLLTALSQGVACQQRTLRHAGETETVIASRPDALPEALELRWQLSIERLTA</sequence>
<proteinExistence type="predicted"/>
<dbReference type="EMBL" id="CP118157">
    <property type="protein sequence ID" value="WOF23660.1"/>
    <property type="molecule type" value="Genomic_DNA"/>
</dbReference>
<keyword evidence="3" id="KW-1185">Reference proteome</keyword>
<evidence type="ECO:0000313" key="2">
    <source>
        <dbReference type="EMBL" id="WOF23660.1"/>
    </source>
</evidence>
<dbReference type="AlphaFoldDB" id="A0AA97FJW9"/>
<dbReference type="InterPro" id="IPR046894">
    <property type="entry name" value="MTaX1"/>
</dbReference>
<reference evidence="2 3" key="1">
    <citation type="submission" date="2023-02" db="EMBL/GenBank/DDBJ databases">
        <title>Microbacterium betulae sp. nov., isolated from birch wood.</title>
        <authorList>
            <person name="Pasciak M."/>
            <person name="Pawlik K.J."/>
            <person name="Martynowski D."/>
            <person name="Laczmanski L."/>
            <person name="Ciekot J."/>
            <person name="Szponar B."/>
            <person name="Wojcik-Fatla A."/>
            <person name="Mackiewicz B."/>
            <person name="Farian E."/>
            <person name="Cholewa G."/>
            <person name="Cholewa A."/>
            <person name="Dutkiewicz J."/>
        </authorList>
    </citation>
    <scope>NUCLEOTIDE SEQUENCE [LARGE SCALE GENOMIC DNA]</scope>
    <source>
        <strain evidence="2 3">AB</strain>
    </source>
</reference>
<dbReference type="Pfam" id="PF20296">
    <property type="entry name" value="MTaX1"/>
    <property type="match status" value="1"/>
</dbReference>
<feature type="domain" description="Methylase-associated X1" evidence="1">
    <location>
        <begin position="71"/>
        <end position="186"/>
    </location>
</feature>
<accession>A0AA97FJW9</accession>
<evidence type="ECO:0000259" key="1">
    <source>
        <dbReference type="Pfam" id="PF20296"/>
    </source>
</evidence>
<gene>
    <name evidence="2" type="ORF">N8K70_02995</name>
</gene>
<dbReference type="KEGG" id="mbet:N8K70_02995"/>
<protein>
    <recommendedName>
        <fullName evidence="1">Methylase-associated X1 domain-containing protein</fullName>
    </recommendedName>
</protein>
<name>A0AA97FJW9_9MICO</name>
<dbReference type="RefSeq" id="WP_317140132.1">
    <property type="nucleotide sequence ID" value="NZ_CP118157.1"/>
</dbReference>
<dbReference type="Proteomes" id="UP001305498">
    <property type="component" value="Chromosome"/>
</dbReference>